<sequence length="188" mass="20504">MTFISSSFGFSYRSIFGVTFTQLLVLHHLLTISINGAMASPFRSSTNTTSIHQQKKPSHSHFNLNSITNMASMTGYLTPRCSRSSLSTTISLQDCYGALSQLPFNASDLLPLSQSVSKSVKTCSLTVLRVKDDKNRNLNNQDDPDVNLYAPTLFGPVGRILTACSNQAGTLYLWTGGTNLQVKINNSS</sequence>
<dbReference type="AlphaFoldDB" id="A0A0L0VRT2"/>
<accession>A0A0L0VRT2</accession>
<evidence type="ECO:0000313" key="1">
    <source>
        <dbReference type="EMBL" id="KNF01730.1"/>
    </source>
</evidence>
<dbReference type="EMBL" id="AJIL01000028">
    <property type="protein sequence ID" value="KNF01730.1"/>
    <property type="molecule type" value="Genomic_DNA"/>
</dbReference>
<comment type="caution">
    <text evidence="1">The sequence shown here is derived from an EMBL/GenBank/DDBJ whole genome shotgun (WGS) entry which is preliminary data.</text>
</comment>
<gene>
    <name evidence="1" type="ORF">PSTG_05157</name>
</gene>
<name>A0A0L0VRT2_9BASI</name>
<organism evidence="1 2">
    <name type="scientific">Puccinia striiformis f. sp. tritici PST-78</name>
    <dbReference type="NCBI Taxonomy" id="1165861"/>
    <lineage>
        <taxon>Eukaryota</taxon>
        <taxon>Fungi</taxon>
        <taxon>Dikarya</taxon>
        <taxon>Basidiomycota</taxon>
        <taxon>Pucciniomycotina</taxon>
        <taxon>Pucciniomycetes</taxon>
        <taxon>Pucciniales</taxon>
        <taxon>Pucciniaceae</taxon>
        <taxon>Puccinia</taxon>
    </lineage>
</organism>
<keyword evidence="2" id="KW-1185">Reference proteome</keyword>
<dbReference type="OrthoDB" id="2502454at2759"/>
<reference evidence="2" key="1">
    <citation type="submission" date="2014-03" db="EMBL/GenBank/DDBJ databases">
        <title>The Genome Sequence of Puccinia striiformis f. sp. tritici PST-78.</title>
        <authorList>
            <consortium name="The Broad Institute Genome Sequencing Platform"/>
            <person name="Cuomo C."/>
            <person name="Hulbert S."/>
            <person name="Chen X."/>
            <person name="Walker B."/>
            <person name="Young S.K."/>
            <person name="Zeng Q."/>
            <person name="Gargeya S."/>
            <person name="Fitzgerald M."/>
            <person name="Haas B."/>
            <person name="Abouelleil A."/>
            <person name="Alvarado L."/>
            <person name="Arachchi H.M."/>
            <person name="Berlin A.M."/>
            <person name="Chapman S.B."/>
            <person name="Goldberg J."/>
            <person name="Griggs A."/>
            <person name="Gujja S."/>
            <person name="Hansen M."/>
            <person name="Howarth C."/>
            <person name="Imamovic A."/>
            <person name="Larimer J."/>
            <person name="McCowan C."/>
            <person name="Montmayeur A."/>
            <person name="Murphy C."/>
            <person name="Neiman D."/>
            <person name="Pearson M."/>
            <person name="Priest M."/>
            <person name="Roberts A."/>
            <person name="Saif S."/>
            <person name="Shea T."/>
            <person name="Sisk P."/>
            <person name="Sykes S."/>
            <person name="Wortman J."/>
            <person name="Nusbaum C."/>
            <person name="Birren B."/>
        </authorList>
    </citation>
    <scope>NUCLEOTIDE SEQUENCE [LARGE SCALE GENOMIC DNA]</scope>
    <source>
        <strain evidence="2">race PST-78</strain>
    </source>
</reference>
<evidence type="ECO:0000313" key="2">
    <source>
        <dbReference type="Proteomes" id="UP000054564"/>
    </source>
</evidence>
<proteinExistence type="predicted"/>
<protein>
    <submittedName>
        <fullName evidence="1">Uncharacterized protein</fullName>
    </submittedName>
</protein>
<dbReference type="Proteomes" id="UP000054564">
    <property type="component" value="Unassembled WGS sequence"/>
</dbReference>